<keyword evidence="3 6" id="KW-1133">Transmembrane helix</keyword>
<comment type="subcellular location">
    <subcellularLocation>
        <location evidence="1">Membrane</location>
        <topology evidence="1">Multi-pass membrane protein</topology>
    </subcellularLocation>
</comment>
<evidence type="ECO:0000313" key="7">
    <source>
        <dbReference type="EMBL" id="OWP07110.1"/>
    </source>
</evidence>
<dbReference type="SUPFAM" id="SSF103473">
    <property type="entry name" value="MFS general substrate transporter"/>
    <property type="match status" value="1"/>
</dbReference>
<feature type="transmembrane region" description="Helical" evidence="6">
    <location>
        <begin position="233"/>
        <end position="252"/>
    </location>
</feature>
<dbReference type="STRING" id="503106.A0A218ZHN8"/>
<evidence type="ECO:0000256" key="6">
    <source>
        <dbReference type="SAM" id="Phobius"/>
    </source>
</evidence>
<keyword evidence="8" id="KW-1185">Reference proteome</keyword>
<dbReference type="Gene3D" id="1.20.1250.20">
    <property type="entry name" value="MFS general substrate transporter like domains"/>
    <property type="match status" value="1"/>
</dbReference>
<gene>
    <name evidence="7" type="ORF">B2J93_6690</name>
</gene>
<evidence type="ECO:0000256" key="3">
    <source>
        <dbReference type="ARBA" id="ARBA00022989"/>
    </source>
</evidence>
<feature type="compositionally biased region" description="Basic and acidic residues" evidence="5">
    <location>
        <begin position="103"/>
        <end position="143"/>
    </location>
</feature>
<organism evidence="7 8">
    <name type="scientific">Diplocarpon coronariae</name>
    <dbReference type="NCBI Taxonomy" id="2795749"/>
    <lineage>
        <taxon>Eukaryota</taxon>
        <taxon>Fungi</taxon>
        <taxon>Dikarya</taxon>
        <taxon>Ascomycota</taxon>
        <taxon>Pezizomycotina</taxon>
        <taxon>Leotiomycetes</taxon>
        <taxon>Helotiales</taxon>
        <taxon>Drepanopezizaceae</taxon>
        <taxon>Diplocarpon</taxon>
    </lineage>
</organism>
<dbReference type="InterPro" id="IPR049680">
    <property type="entry name" value="FLVCR1-2_SLC49-like"/>
</dbReference>
<evidence type="ECO:0000256" key="1">
    <source>
        <dbReference type="ARBA" id="ARBA00004141"/>
    </source>
</evidence>
<feature type="transmembrane region" description="Helical" evidence="6">
    <location>
        <begin position="415"/>
        <end position="436"/>
    </location>
</feature>
<accession>A0A218ZHN8</accession>
<feature type="transmembrane region" description="Helical" evidence="6">
    <location>
        <begin position="371"/>
        <end position="395"/>
    </location>
</feature>
<dbReference type="AlphaFoldDB" id="A0A218ZHN8"/>
<feature type="transmembrane region" description="Helical" evidence="6">
    <location>
        <begin position="294"/>
        <end position="316"/>
    </location>
</feature>
<feature type="transmembrane region" description="Helical" evidence="6">
    <location>
        <begin position="331"/>
        <end position="350"/>
    </location>
</feature>
<name>A0A218ZHN8_9HELO</name>
<evidence type="ECO:0000313" key="8">
    <source>
        <dbReference type="Proteomes" id="UP000242519"/>
    </source>
</evidence>
<proteinExistence type="predicted"/>
<reference evidence="7 8" key="1">
    <citation type="submission" date="2017-04" db="EMBL/GenBank/DDBJ databases">
        <title>Draft genome sequence of Marssonina coronaria NL1: causal agent of apple blotch.</title>
        <authorList>
            <person name="Cheng Q."/>
        </authorList>
    </citation>
    <scope>NUCLEOTIDE SEQUENCE [LARGE SCALE GENOMIC DNA]</scope>
    <source>
        <strain evidence="7 8">NL1</strain>
    </source>
</reference>
<feature type="transmembrane region" description="Helical" evidence="6">
    <location>
        <begin position="204"/>
        <end position="226"/>
    </location>
</feature>
<feature type="transmembrane region" description="Helical" evidence="6">
    <location>
        <begin position="264"/>
        <end position="282"/>
    </location>
</feature>
<dbReference type="InterPro" id="IPR036259">
    <property type="entry name" value="MFS_trans_sf"/>
</dbReference>
<dbReference type="OrthoDB" id="422206at2759"/>
<feature type="transmembrane region" description="Helical" evidence="6">
    <location>
        <begin position="470"/>
        <end position="494"/>
    </location>
</feature>
<feature type="transmembrane region" description="Helical" evidence="6">
    <location>
        <begin position="443"/>
        <end position="464"/>
    </location>
</feature>
<dbReference type="Pfam" id="PF07690">
    <property type="entry name" value="MFS_1"/>
    <property type="match status" value="1"/>
</dbReference>
<comment type="caution">
    <text evidence="7">The sequence shown here is derived from an EMBL/GenBank/DDBJ whole genome shotgun (WGS) entry which is preliminary data.</text>
</comment>
<keyword evidence="2 6" id="KW-0812">Transmembrane</keyword>
<dbReference type="GO" id="GO:0016020">
    <property type="term" value="C:membrane"/>
    <property type="evidence" value="ECO:0007669"/>
    <property type="project" value="UniProtKB-SubCell"/>
</dbReference>
<feature type="compositionally biased region" description="Polar residues" evidence="5">
    <location>
        <begin position="62"/>
        <end position="77"/>
    </location>
</feature>
<protein>
    <recommendedName>
        <fullName evidence="9">Major facilitator superfamily (MFS) profile domain-containing protein</fullName>
    </recommendedName>
</protein>
<dbReference type="Proteomes" id="UP000242519">
    <property type="component" value="Unassembled WGS sequence"/>
</dbReference>
<sequence>MIPPNPGNVSAVEKPKLRKQPPAPASEKASVTTYEKAAHGETLPSWTIMKPLKMRGMRGKSSESAASRRAGQSTNEHSINDHDGKSTSDFKITETSATSGSGHGRDEIGEVEALRQVRSDDDLLGRDDERDATRRAPVDRGSEDNAEDAGTINGNETEFKVYKRRWFGLVQLVLLNIIVSWDWLSFSANSTTAAEYYNVTSSSINWLSTGFMFSFVVASPFVVFTLHRGGPKPSIIIASVLIFLGNWIRYGATRAGKNGNFGGVMFGQILTGLAQPFVLAAPTKYSDLWFTNRGRVAATAVMSLANPLGGALAQLIDPAWVHQASDIPNMVLYISIIATVAAIPSFFITAKPPTPSSHSGTQPKHQLLPSIKFLFSSPEFWMILIPYTFYVGLFNSISSLLNQILQPYSFTEDDAGISGALLIVVGLVTSAITSPVIDKTKSYLLAIKITVPIIAICYLVFTWAPQARTIAAPYVILSILGAASFSLVPVVLEYLIEITHPVAPEVTSTICWTGGQLLGGIFIIISDALRAPGRNDGTADDRTDLPPGNMFKALIFQTVIALVVVPLPLALGCCGREQRVKMRRVDADRKAAERRHIADHGHLAD</sequence>
<evidence type="ECO:0000256" key="4">
    <source>
        <dbReference type="ARBA" id="ARBA00023136"/>
    </source>
</evidence>
<dbReference type="EMBL" id="MZNU01000020">
    <property type="protein sequence ID" value="OWP07110.1"/>
    <property type="molecule type" value="Genomic_DNA"/>
</dbReference>
<dbReference type="InParanoid" id="A0A218ZHN8"/>
<keyword evidence="4 6" id="KW-0472">Membrane</keyword>
<evidence type="ECO:0008006" key="9">
    <source>
        <dbReference type="Google" id="ProtNLM"/>
    </source>
</evidence>
<dbReference type="InterPro" id="IPR011701">
    <property type="entry name" value="MFS"/>
</dbReference>
<feature type="region of interest" description="Disordered" evidence="5">
    <location>
        <begin position="1"/>
        <end position="151"/>
    </location>
</feature>
<evidence type="ECO:0000256" key="5">
    <source>
        <dbReference type="SAM" id="MobiDB-lite"/>
    </source>
</evidence>
<dbReference type="PANTHER" id="PTHR10924:SF6">
    <property type="entry name" value="SOLUTE CARRIER FAMILY 49 MEMBER A3"/>
    <property type="match status" value="1"/>
</dbReference>
<feature type="transmembrane region" description="Helical" evidence="6">
    <location>
        <begin position="554"/>
        <end position="574"/>
    </location>
</feature>
<dbReference type="GO" id="GO:0022857">
    <property type="term" value="F:transmembrane transporter activity"/>
    <property type="evidence" value="ECO:0007669"/>
    <property type="project" value="InterPro"/>
</dbReference>
<feature type="transmembrane region" description="Helical" evidence="6">
    <location>
        <begin position="166"/>
        <end position="184"/>
    </location>
</feature>
<feature type="compositionally biased region" description="Basic and acidic residues" evidence="5">
    <location>
        <begin position="78"/>
        <end position="92"/>
    </location>
</feature>
<dbReference type="PANTHER" id="PTHR10924">
    <property type="entry name" value="MAJOR FACILITATOR SUPERFAMILY PROTEIN-RELATED"/>
    <property type="match status" value="1"/>
</dbReference>
<evidence type="ECO:0000256" key="2">
    <source>
        <dbReference type="ARBA" id="ARBA00022692"/>
    </source>
</evidence>